<keyword evidence="2" id="KW-0238">DNA-binding</keyword>
<dbReference type="AlphaFoldDB" id="A0A3B0CCP0"/>
<dbReference type="PANTHER" id="PTHR43280:SF29">
    <property type="entry name" value="ARAC-FAMILY TRANSCRIPTIONAL REGULATOR"/>
    <property type="match status" value="1"/>
</dbReference>
<feature type="transmembrane region" description="Helical" evidence="4">
    <location>
        <begin position="32"/>
        <end position="49"/>
    </location>
</feature>
<dbReference type="Pfam" id="PF12833">
    <property type="entry name" value="HTH_18"/>
    <property type="match status" value="1"/>
</dbReference>
<evidence type="ECO:0000313" key="6">
    <source>
        <dbReference type="EMBL" id="RKN81517.1"/>
    </source>
</evidence>
<dbReference type="GO" id="GO:0003700">
    <property type="term" value="F:DNA-binding transcription factor activity"/>
    <property type="evidence" value="ECO:0007669"/>
    <property type="project" value="InterPro"/>
</dbReference>
<protein>
    <submittedName>
        <fullName evidence="6">AraC family transcriptional regulator</fullName>
    </submittedName>
</protein>
<dbReference type="PANTHER" id="PTHR43280">
    <property type="entry name" value="ARAC-FAMILY TRANSCRIPTIONAL REGULATOR"/>
    <property type="match status" value="1"/>
</dbReference>
<name>A0A3B0CCP0_9FLAO</name>
<keyword evidence="4" id="KW-0472">Membrane</keyword>
<keyword evidence="4" id="KW-1133">Transmembrane helix</keyword>
<dbReference type="InterPro" id="IPR018060">
    <property type="entry name" value="HTH_AraC"/>
</dbReference>
<feature type="transmembrane region" description="Helical" evidence="4">
    <location>
        <begin position="143"/>
        <end position="165"/>
    </location>
</feature>
<proteinExistence type="predicted"/>
<evidence type="ECO:0000313" key="7">
    <source>
        <dbReference type="Proteomes" id="UP000276603"/>
    </source>
</evidence>
<feature type="transmembrane region" description="Helical" evidence="4">
    <location>
        <begin position="185"/>
        <end position="204"/>
    </location>
</feature>
<dbReference type="GO" id="GO:0043565">
    <property type="term" value="F:sequence-specific DNA binding"/>
    <property type="evidence" value="ECO:0007669"/>
    <property type="project" value="InterPro"/>
</dbReference>
<sequence length="372" mass="43713">MNFDGYDIIHILSIFVQIPLLTVLLYKGKNRLSNTLMAFFFFAQIMGSLEQLSRSHFNLTYGVYPYLAYITIPFFTVWGPTMYLYIKAETSNNLKLYPKDLLHFLPWILFTLYFLMVFHVHSIEEKRQLLLSHEIDRSFRKVLDIFIPVQVFVYNMLSIVAVERFAKNNKSKHREVLKKIKWNRFIIYGYFIACVCNNIAKISLIHGESPNIKTYLYTSSLLFFLYFSVILGNALLGSHFGGTVKKTQGLEMDKDEFNDLNNRLETFMNQQKPFLKFNLALSELADGIGQKKRYLSRFINTYHKLTFQDYVNSYRIEEAKRLIEESRETGKTILEIVYESGFNSKSAFNFAFKKHTNTTPTAYRKSFSKKDN</sequence>
<dbReference type="EMBL" id="RBCJ01000002">
    <property type="protein sequence ID" value="RKN81517.1"/>
    <property type="molecule type" value="Genomic_DNA"/>
</dbReference>
<evidence type="ECO:0000256" key="4">
    <source>
        <dbReference type="SAM" id="Phobius"/>
    </source>
</evidence>
<accession>A0A3B0CCP0</accession>
<keyword evidence="4" id="KW-0812">Transmembrane</keyword>
<dbReference type="Proteomes" id="UP000276603">
    <property type="component" value="Unassembled WGS sequence"/>
</dbReference>
<dbReference type="InterPro" id="IPR009057">
    <property type="entry name" value="Homeodomain-like_sf"/>
</dbReference>
<evidence type="ECO:0000256" key="1">
    <source>
        <dbReference type="ARBA" id="ARBA00023015"/>
    </source>
</evidence>
<evidence type="ECO:0000256" key="3">
    <source>
        <dbReference type="ARBA" id="ARBA00023163"/>
    </source>
</evidence>
<evidence type="ECO:0000259" key="5">
    <source>
        <dbReference type="PROSITE" id="PS01124"/>
    </source>
</evidence>
<evidence type="ECO:0000256" key="2">
    <source>
        <dbReference type="ARBA" id="ARBA00023125"/>
    </source>
</evidence>
<keyword evidence="3" id="KW-0804">Transcription</keyword>
<feature type="transmembrane region" description="Helical" evidence="4">
    <location>
        <begin position="104"/>
        <end position="123"/>
    </location>
</feature>
<keyword evidence="7" id="KW-1185">Reference proteome</keyword>
<gene>
    <name evidence="6" type="ORF">D7Z94_11420</name>
</gene>
<dbReference type="Gene3D" id="1.10.10.60">
    <property type="entry name" value="Homeodomain-like"/>
    <property type="match status" value="2"/>
</dbReference>
<dbReference type="PROSITE" id="PS01124">
    <property type="entry name" value="HTH_ARAC_FAMILY_2"/>
    <property type="match status" value="1"/>
</dbReference>
<dbReference type="SMART" id="SM00342">
    <property type="entry name" value="HTH_ARAC"/>
    <property type="match status" value="1"/>
</dbReference>
<comment type="caution">
    <text evidence="6">The sequence shown here is derived from an EMBL/GenBank/DDBJ whole genome shotgun (WGS) entry which is preliminary data.</text>
</comment>
<feature type="transmembrane region" description="Helical" evidence="4">
    <location>
        <begin position="6"/>
        <end position="25"/>
    </location>
</feature>
<keyword evidence="1" id="KW-0805">Transcription regulation</keyword>
<reference evidence="6 7" key="1">
    <citation type="submission" date="2018-10" db="EMBL/GenBank/DDBJ databases">
        <title>Ulvibacterium marinum gen. nov., sp. nov., a novel marine bacterium of the family Flavobacteriaceae, isolated from a culture of the green alga Ulva prolifera.</title>
        <authorList>
            <person name="Zhang Z."/>
        </authorList>
    </citation>
    <scope>NUCLEOTIDE SEQUENCE [LARGE SCALE GENOMIC DNA]</scope>
    <source>
        <strain evidence="6 7">CCMM003</strain>
    </source>
</reference>
<organism evidence="6 7">
    <name type="scientific">Ulvibacterium marinum</name>
    <dbReference type="NCBI Taxonomy" id="2419782"/>
    <lineage>
        <taxon>Bacteria</taxon>
        <taxon>Pseudomonadati</taxon>
        <taxon>Bacteroidota</taxon>
        <taxon>Flavobacteriia</taxon>
        <taxon>Flavobacteriales</taxon>
        <taxon>Flavobacteriaceae</taxon>
        <taxon>Ulvibacterium</taxon>
    </lineage>
</organism>
<dbReference type="SUPFAM" id="SSF46689">
    <property type="entry name" value="Homeodomain-like"/>
    <property type="match status" value="1"/>
</dbReference>
<feature type="transmembrane region" description="Helical" evidence="4">
    <location>
        <begin position="216"/>
        <end position="236"/>
    </location>
</feature>
<feature type="transmembrane region" description="Helical" evidence="4">
    <location>
        <begin position="61"/>
        <end position="84"/>
    </location>
</feature>
<feature type="domain" description="HTH araC/xylS-type" evidence="5">
    <location>
        <begin position="258"/>
        <end position="366"/>
    </location>
</feature>